<evidence type="ECO:0000256" key="1">
    <source>
        <dbReference type="ARBA" id="ARBA00009009"/>
    </source>
</evidence>
<keyword evidence="2" id="KW-0378">Hydrolase</keyword>
<comment type="caution">
    <text evidence="4">The sequence shown here is derived from an EMBL/GenBank/DDBJ whole genome shotgun (WGS) entry which is preliminary data.</text>
</comment>
<proteinExistence type="inferred from homology"/>
<dbReference type="EMBL" id="JAWCUI010000040">
    <property type="protein sequence ID" value="KAL1892999.1"/>
    <property type="molecule type" value="Genomic_DNA"/>
</dbReference>
<dbReference type="SUPFAM" id="SSF56601">
    <property type="entry name" value="beta-lactamase/transpeptidase-like"/>
    <property type="match status" value="1"/>
</dbReference>
<dbReference type="InterPro" id="IPR001466">
    <property type="entry name" value="Beta-lactam-related"/>
</dbReference>
<sequence>MDNFERQLAKATDPATRELVGALAIVVDDEGKVLYQHAAGRQSLAEDAPPLDPDSTVSLGSAGKIITHIAALQLVERGVLNLDESVIKYLPELGRCLLMTGFDEDDLRTPLFRRPASPITLRHLLLHTSGLSDHDAVDARFGWDAADRATAGVFDHDAHPIAQRFAIPLIFDPGEGFAYGYSIHWTQLLVTRVCEGNSFVKHVQDNIFDPLGMASSSYVPRKAEDLWARRLQMVERRSKREIQRAEAEAKARVESAAAAADGGEKIKRNSWGNPIGDAVEEEEEEAEEGTVLVDAEDQQQGLMCSMSDMGRFLSALLSSSPLLLKDKASYDLLLAGQFAPGSTTLKDLRGEQDNYKFVTGATYSRKEPPPAVNWSMGGLVVEDEPLPVSALPPGTVTWEGMPNVMWAVNREKKRAAFFATQLVPVGDLEANNAALSFIHDAWTTFG</sequence>
<evidence type="ECO:0000256" key="2">
    <source>
        <dbReference type="ARBA" id="ARBA00022801"/>
    </source>
</evidence>
<evidence type="ECO:0000259" key="3">
    <source>
        <dbReference type="Pfam" id="PF00144"/>
    </source>
</evidence>
<dbReference type="Gene3D" id="3.40.710.10">
    <property type="entry name" value="DD-peptidase/beta-lactamase superfamily"/>
    <property type="match status" value="1"/>
</dbReference>
<dbReference type="InterPro" id="IPR012338">
    <property type="entry name" value="Beta-lactam/transpept-like"/>
</dbReference>
<dbReference type="InterPro" id="IPR050789">
    <property type="entry name" value="Diverse_Enzym_Activities"/>
</dbReference>
<dbReference type="Proteomes" id="UP001583186">
    <property type="component" value="Unassembled WGS sequence"/>
</dbReference>
<keyword evidence="5" id="KW-1185">Reference proteome</keyword>
<name>A0ABR3Z0E0_9PEZI</name>
<protein>
    <recommendedName>
        <fullName evidence="3">Beta-lactamase-related domain-containing protein</fullName>
    </recommendedName>
</protein>
<evidence type="ECO:0000313" key="4">
    <source>
        <dbReference type="EMBL" id="KAL1892999.1"/>
    </source>
</evidence>
<feature type="domain" description="Beta-lactamase-related" evidence="3">
    <location>
        <begin position="16"/>
        <end position="431"/>
    </location>
</feature>
<gene>
    <name evidence="4" type="ORF">Sste5346_006679</name>
</gene>
<dbReference type="PANTHER" id="PTHR43283">
    <property type="entry name" value="BETA-LACTAMASE-RELATED"/>
    <property type="match status" value="1"/>
</dbReference>
<organism evidence="4 5">
    <name type="scientific">Sporothrix stenoceras</name>
    <dbReference type="NCBI Taxonomy" id="5173"/>
    <lineage>
        <taxon>Eukaryota</taxon>
        <taxon>Fungi</taxon>
        <taxon>Dikarya</taxon>
        <taxon>Ascomycota</taxon>
        <taxon>Pezizomycotina</taxon>
        <taxon>Sordariomycetes</taxon>
        <taxon>Sordariomycetidae</taxon>
        <taxon>Ophiostomatales</taxon>
        <taxon>Ophiostomataceae</taxon>
        <taxon>Sporothrix</taxon>
    </lineage>
</organism>
<accession>A0ABR3Z0E0</accession>
<reference evidence="4 5" key="1">
    <citation type="journal article" date="2024" name="IMA Fungus">
        <title>IMA Genome - F19 : A genome assembly and annotation guide to empower mycologists, including annotated draft genome sequences of Ceratocystis pirilliformis, Diaporthe australafricana, Fusarium ophioides, Paecilomyces lecythidis, and Sporothrix stenoceras.</title>
        <authorList>
            <person name="Aylward J."/>
            <person name="Wilson A.M."/>
            <person name="Visagie C.M."/>
            <person name="Spraker J."/>
            <person name="Barnes I."/>
            <person name="Buitendag C."/>
            <person name="Ceriani C."/>
            <person name="Del Mar Angel L."/>
            <person name="du Plessis D."/>
            <person name="Fuchs T."/>
            <person name="Gasser K."/>
            <person name="Kramer D."/>
            <person name="Li W."/>
            <person name="Munsamy K."/>
            <person name="Piso A."/>
            <person name="Price J.L."/>
            <person name="Sonnekus B."/>
            <person name="Thomas C."/>
            <person name="van der Nest A."/>
            <person name="van Dijk A."/>
            <person name="van Heerden A."/>
            <person name="van Vuuren N."/>
            <person name="Yilmaz N."/>
            <person name="Duong T.A."/>
            <person name="van der Merwe N.A."/>
            <person name="Wingfield M.J."/>
            <person name="Wingfield B.D."/>
        </authorList>
    </citation>
    <scope>NUCLEOTIDE SEQUENCE [LARGE SCALE GENOMIC DNA]</scope>
    <source>
        <strain evidence="4 5">CMW 5346</strain>
    </source>
</reference>
<dbReference type="PANTHER" id="PTHR43283:SF17">
    <property type="entry name" value="(LOVD), PUTATIVE (AFU_ORTHOLOGUE AFUA_5G00920)-RELATED"/>
    <property type="match status" value="1"/>
</dbReference>
<comment type="similarity">
    <text evidence="1">Belongs to the class-A beta-lactamase family.</text>
</comment>
<dbReference type="Pfam" id="PF00144">
    <property type="entry name" value="Beta-lactamase"/>
    <property type="match status" value="1"/>
</dbReference>
<evidence type="ECO:0000313" key="5">
    <source>
        <dbReference type="Proteomes" id="UP001583186"/>
    </source>
</evidence>